<accession>A0A2L0D3A0</accession>
<feature type="coiled-coil region" evidence="1">
    <location>
        <begin position="96"/>
        <end position="123"/>
    </location>
</feature>
<name>A0A2L0D3A0_9STRE</name>
<sequence length="134" mass="16375">MDRFDEIQKTLNDLYLEQEQLEDAYWREQKDIDTKENDVNGFYHHLKNQLELQFEEVRSDFQVDEDAVNDGDTFLTLNNHFEIIFDLNHRKFRSSLDQIETLREECEKKYRQKSRDLDEAINHTICKRRQLDSE</sequence>
<dbReference type="RefSeq" id="WP_104967644.1">
    <property type="nucleotide sequence ID" value="NZ_CP025536.1"/>
</dbReference>
<gene>
    <name evidence="2" type="ORF">C0J00_03860</name>
</gene>
<reference evidence="2 3" key="2">
    <citation type="submission" date="2018-02" db="EMBL/GenBank/DDBJ databases">
        <title>Whole genome sequencing analysis of Streptococcus pluranimalium isolated from cattle infected mastitis in China.</title>
        <authorList>
            <person name="Zhang J.-R."/>
            <person name="Hu G.-Z."/>
        </authorList>
    </citation>
    <scope>NUCLEOTIDE SEQUENCE [LARGE SCALE GENOMIC DNA]</scope>
    <source>
        <strain evidence="2 3">TH11417</strain>
    </source>
</reference>
<evidence type="ECO:0000256" key="1">
    <source>
        <dbReference type="SAM" id="Coils"/>
    </source>
</evidence>
<dbReference type="GeneID" id="98393046"/>
<reference evidence="2 3" key="1">
    <citation type="submission" date="2017-12" db="EMBL/GenBank/DDBJ databases">
        <authorList>
            <person name="Hurst M.R.H."/>
        </authorList>
    </citation>
    <scope>NUCLEOTIDE SEQUENCE [LARGE SCALE GENOMIC DNA]</scope>
    <source>
        <strain evidence="2 3">TH11417</strain>
    </source>
</reference>
<keyword evidence="3" id="KW-1185">Reference proteome</keyword>
<dbReference type="Proteomes" id="UP000238956">
    <property type="component" value="Chromosome"/>
</dbReference>
<keyword evidence="1" id="KW-0175">Coiled coil</keyword>
<protein>
    <submittedName>
        <fullName evidence="2">Uncharacterized protein</fullName>
    </submittedName>
</protein>
<evidence type="ECO:0000313" key="2">
    <source>
        <dbReference type="EMBL" id="AUW96312.1"/>
    </source>
</evidence>
<dbReference type="KEGG" id="splr:C0J00_03860"/>
<dbReference type="AlphaFoldDB" id="A0A2L0D3A0"/>
<proteinExistence type="predicted"/>
<dbReference type="EMBL" id="CP025536">
    <property type="protein sequence ID" value="AUW96312.1"/>
    <property type="molecule type" value="Genomic_DNA"/>
</dbReference>
<organism evidence="2 3">
    <name type="scientific">Streptococcus pluranimalium</name>
    <dbReference type="NCBI Taxonomy" id="82348"/>
    <lineage>
        <taxon>Bacteria</taxon>
        <taxon>Bacillati</taxon>
        <taxon>Bacillota</taxon>
        <taxon>Bacilli</taxon>
        <taxon>Lactobacillales</taxon>
        <taxon>Streptococcaceae</taxon>
        <taxon>Streptococcus</taxon>
    </lineage>
</organism>
<evidence type="ECO:0000313" key="3">
    <source>
        <dbReference type="Proteomes" id="UP000238956"/>
    </source>
</evidence>